<proteinExistence type="inferred from homology"/>
<feature type="active site" description="Nucleophile; cysteine thiosulfonate intermediate" evidence="4">
    <location>
        <position position="244"/>
    </location>
</feature>
<dbReference type="InterPro" id="IPR002500">
    <property type="entry name" value="PAPS_reduct_dom"/>
</dbReference>
<keyword evidence="4" id="KW-0408">Iron</keyword>
<evidence type="ECO:0000256" key="1">
    <source>
        <dbReference type="ARBA" id="ARBA00009732"/>
    </source>
</evidence>
<dbReference type="GO" id="GO:0070814">
    <property type="term" value="P:hydrogen sulfide biosynthetic process"/>
    <property type="evidence" value="ECO:0007669"/>
    <property type="project" value="UniProtKB-UniRule"/>
</dbReference>
<dbReference type="AlphaFoldDB" id="A0A1Y2L7I6"/>
<gene>
    <name evidence="4" type="primary">cysH</name>
    <name evidence="6" type="ORF">TALK_17750</name>
</gene>
<sequence>MVVMTVMREEDIVTGGSMSVEEATDRAADLMKRYGHLQGISLIEPMVHDEFNGRITMTSSFGTEAAALLALVSEVDANLPVIFLDTRKLFGETHRYREQLVDKLGLTNIKIMRPDEKLLAVDDPNGMLFASDTAKCCYLRKVEPLQRALTGYDAWLTGRKRFHGGERDALPVIETAGTRIKINPLAGYNRSDIEDIFENRALPHHPLEAEGYLSIGCMPCTDRVDPGTTDVRAGRWAGQDKTECGIHYII</sequence>
<keyword evidence="7" id="KW-1185">Reference proteome</keyword>
<dbReference type="GO" id="GO:0043866">
    <property type="term" value="F:adenylyl-sulfate reductase (thioredoxin) activity"/>
    <property type="evidence" value="ECO:0007669"/>
    <property type="project" value="UniProtKB-EC"/>
</dbReference>
<comment type="subcellular location">
    <subcellularLocation>
        <location evidence="4">Cytoplasm</location>
    </subcellularLocation>
</comment>
<evidence type="ECO:0000313" key="6">
    <source>
        <dbReference type="EMBL" id="OSQ45311.1"/>
    </source>
</evidence>
<dbReference type="EMBL" id="JFKB01000015">
    <property type="protein sequence ID" value="OSQ45311.1"/>
    <property type="molecule type" value="Genomic_DNA"/>
</dbReference>
<comment type="pathway">
    <text evidence="3 4">Sulfur metabolism; hydrogen sulfide biosynthesis; sulfite from sulfate.</text>
</comment>
<feature type="binding site" evidence="4">
    <location>
        <position position="217"/>
    </location>
    <ligand>
        <name>[4Fe-4S] cluster</name>
        <dbReference type="ChEBI" id="CHEBI:49883"/>
    </ligand>
</feature>
<dbReference type="Pfam" id="PF01507">
    <property type="entry name" value="PAPS_reduct"/>
    <property type="match status" value="1"/>
</dbReference>
<dbReference type="GO" id="GO:0019379">
    <property type="term" value="P:sulfate assimilation, phosphoadenylyl sulfate reduction by phosphoadenylyl-sulfate reductase (thioredoxin)"/>
    <property type="evidence" value="ECO:0007669"/>
    <property type="project" value="UniProtKB-UniRule"/>
</dbReference>
<dbReference type="GO" id="GO:0046872">
    <property type="term" value="F:metal ion binding"/>
    <property type="evidence" value="ECO:0007669"/>
    <property type="project" value="UniProtKB-KW"/>
</dbReference>
<accession>A0A1Y2L7I6</accession>
<dbReference type="SUPFAM" id="SSF52402">
    <property type="entry name" value="Adenine nucleotide alpha hydrolases-like"/>
    <property type="match status" value="1"/>
</dbReference>
<organism evidence="6 7">
    <name type="scientific">Thalassospira alkalitolerans</name>
    <dbReference type="NCBI Taxonomy" id="1293890"/>
    <lineage>
        <taxon>Bacteria</taxon>
        <taxon>Pseudomonadati</taxon>
        <taxon>Pseudomonadota</taxon>
        <taxon>Alphaproteobacteria</taxon>
        <taxon>Rhodospirillales</taxon>
        <taxon>Thalassospiraceae</taxon>
        <taxon>Thalassospira</taxon>
    </lineage>
</organism>
<name>A0A1Y2L7I6_9PROT</name>
<feature type="binding site" evidence="4">
    <location>
        <position position="136"/>
    </location>
    <ligand>
        <name>[4Fe-4S] cluster</name>
        <dbReference type="ChEBI" id="CHEBI:49883"/>
    </ligand>
</feature>
<comment type="similarity">
    <text evidence="1 4">Belongs to the PAPS reductase family. CysH subfamily.</text>
</comment>
<reference evidence="6 7" key="1">
    <citation type="submission" date="2014-03" db="EMBL/GenBank/DDBJ databases">
        <title>The draft genome sequence of Thalassospira alkalitolerans JCM 18968.</title>
        <authorList>
            <person name="Lai Q."/>
            <person name="Shao Z."/>
        </authorList>
    </citation>
    <scope>NUCLEOTIDE SEQUENCE [LARGE SCALE GENOMIC DNA]</scope>
    <source>
        <strain evidence="6 7">JCM 18968</strain>
    </source>
</reference>
<comment type="catalytic activity">
    <reaction evidence="4">
        <text>[thioredoxin]-disulfide + sulfite + AMP + 2 H(+) = adenosine 5'-phosphosulfate + [thioredoxin]-dithiol</text>
        <dbReference type="Rhea" id="RHEA:21976"/>
        <dbReference type="Rhea" id="RHEA-COMP:10698"/>
        <dbReference type="Rhea" id="RHEA-COMP:10700"/>
        <dbReference type="ChEBI" id="CHEBI:15378"/>
        <dbReference type="ChEBI" id="CHEBI:17359"/>
        <dbReference type="ChEBI" id="CHEBI:29950"/>
        <dbReference type="ChEBI" id="CHEBI:50058"/>
        <dbReference type="ChEBI" id="CHEBI:58243"/>
        <dbReference type="ChEBI" id="CHEBI:456215"/>
        <dbReference type="EC" id="1.8.4.10"/>
    </reaction>
</comment>
<feature type="domain" description="Phosphoadenosine phosphosulphate reductase" evidence="5">
    <location>
        <begin position="55"/>
        <end position="222"/>
    </location>
</feature>
<evidence type="ECO:0000256" key="2">
    <source>
        <dbReference type="ARBA" id="ARBA00023002"/>
    </source>
</evidence>
<dbReference type="Gene3D" id="3.40.50.620">
    <property type="entry name" value="HUPs"/>
    <property type="match status" value="1"/>
</dbReference>
<dbReference type="NCBIfam" id="TIGR00434">
    <property type="entry name" value="cysH"/>
    <property type="match status" value="1"/>
</dbReference>
<keyword evidence="2 4" id="KW-0560">Oxidoreductase</keyword>
<dbReference type="OrthoDB" id="9794018at2"/>
<dbReference type="GO" id="GO:0051539">
    <property type="term" value="F:4 iron, 4 sulfur cluster binding"/>
    <property type="evidence" value="ECO:0007669"/>
    <property type="project" value="UniProtKB-UniRule"/>
</dbReference>
<evidence type="ECO:0000259" key="5">
    <source>
        <dbReference type="Pfam" id="PF01507"/>
    </source>
</evidence>
<dbReference type="GO" id="GO:0005737">
    <property type="term" value="C:cytoplasm"/>
    <property type="evidence" value="ECO:0007669"/>
    <property type="project" value="UniProtKB-SubCell"/>
</dbReference>
<dbReference type="HAMAP" id="MF_00063">
    <property type="entry name" value="CysH"/>
    <property type="match status" value="1"/>
</dbReference>
<keyword evidence="4" id="KW-0963">Cytoplasm</keyword>
<comment type="caution">
    <text evidence="6">The sequence shown here is derived from an EMBL/GenBank/DDBJ whole genome shotgun (WGS) entry which is preliminary data.</text>
</comment>
<evidence type="ECO:0000313" key="7">
    <source>
        <dbReference type="Proteomes" id="UP000193396"/>
    </source>
</evidence>
<dbReference type="InterPro" id="IPR014729">
    <property type="entry name" value="Rossmann-like_a/b/a_fold"/>
</dbReference>
<keyword evidence="4" id="KW-0411">Iron-sulfur</keyword>
<protein>
    <recommendedName>
        <fullName evidence="4">Adenosine 5'-phosphosulfate reductase</fullName>
        <shortName evidence="4">APS reductase</shortName>
        <ecNumber evidence="4">1.8.4.10</ecNumber>
    </recommendedName>
    <alternativeName>
        <fullName evidence="4">5'-adenylylsulfate reductase</fullName>
    </alternativeName>
    <alternativeName>
        <fullName evidence="4">Thioredoxin-dependent 5'-adenylylsulfate reductase</fullName>
    </alternativeName>
</protein>
<comment type="function">
    <text evidence="4">Catalyzes the formation of sulfite from adenosine 5'-phosphosulfate (APS) using thioredoxin as an electron donor.</text>
</comment>
<feature type="binding site" evidence="4">
    <location>
        <position position="137"/>
    </location>
    <ligand>
        <name>[4Fe-4S] cluster</name>
        <dbReference type="ChEBI" id="CHEBI:49883"/>
    </ligand>
</feature>
<comment type="cofactor">
    <cofactor evidence="4">
        <name>[4Fe-4S] cluster</name>
        <dbReference type="ChEBI" id="CHEBI:49883"/>
    </cofactor>
    <text evidence="4">Binds 1 [4Fe-4S] cluster per subunit.</text>
</comment>
<feature type="binding site" evidence="4">
    <location>
        <position position="220"/>
    </location>
    <ligand>
        <name>[4Fe-4S] cluster</name>
        <dbReference type="ChEBI" id="CHEBI:49883"/>
    </ligand>
</feature>
<dbReference type="PIRSF" id="PIRSF000857">
    <property type="entry name" value="PAPS_reductase"/>
    <property type="match status" value="1"/>
</dbReference>
<dbReference type="InterPro" id="IPR004511">
    <property type="entry name" value="PAPS/APS_Rdtase"/>
</dbReference>
<keyword evidence="4" id="KW-0479">Metal-binding</keyword>
<dbReference type="EC" id="1.8.4.10" evidence="4"/>
<dbReference type="STRING" id="1293890.TALK_17750"/>
<dbReference type="GO" id="GO:0004604">
    <property type="term" value="F:phosphoadenylyl-sulfate reductase (thioredoxin) activity"/>
    <property type="evidence" value="ECO:0007669"/>
    <property type="project" value="UniProtKB-UniRule"/>
</dbReference>
<evidence type="ECO:0000256" key="3">
    <source>
        <dbReference type="ARBA" id="ARBA00024327"/>
    </source>
</evidence>
<evidence type="ECO:0000256" key="4">
    <source>
        <dbReference type="HAMAP-Rule" id="MF_00063"/>
    </source>
</evidence>
<dbReference type="Proteomes" id="UP000193396">
    <property type="component" value="Unassembled WGS sequence"/>
</dbReference>
<dbReference type="NCBIfam" id="NF002537">
    <property type="entry name" value="PRK02090.1"/>
    <property type="match status" value="1"/>
</dbReference>
<dbReference type="PANTHER" id="PTHR46509:SF1">
    <property type="entry name" value="PHOSPHOADENOSINE PHOSPHOSULFATE REDUCTASE"/>
    <property type="match status" value="1"/>
</dbReference>
<dbReference type="PANTHER" id="PTHR46509">
    <property type="entry name" value="PHOSPHOADENOSINE PHOSPHOSULFATE REDUCTASE"/>
    <property type="match status" value="1"/>
</dbReference>